<comment type="caution">
    <text evidence="1">The sequence shown here is derived from an EMBL/GenBank/DDBJ whole genome shotgun (WGS) entry which is preliminary data.</text>
</comment>
<reference evidence="1 2" key="1">
    <citation type="journal article" date="2024" name="Plant Biotechnol. J.">
        <title>Genome and CRISPR/Cas9 system of a widespread forest tree (Populus alba) in the world.</title>
        <authorList>
            <person name="Liu Y.J."/>
            <person name="Jiang P.F."/>
            <person name="Han X.M."/>
            <person name="Li X.Y."/>
            <person name="Wang H.M."/>
            <person name="Wang Y.J."/>
            <person name="Wang X.X."/>
            <person name="Zeng Q.Y."/>
        </authorList>
    </citation>
    <scope>NUCLEOTIDE SEQUENCE [LARGE SCALE GENOMIC DNA]</scope>
    <source>
        <strain evidence="2">cv. PAL-ZL1</strain>
    </source>
</reference>
<proteinExistence type="predicted"/>
<protein>
    <submittedName>
        <fullName evidence="1">Uncharacterized protein</fullName>
    </submittedName>
</protein>
<feature type="non-terminal residue" evidence="1">
    <location>
        <position position="129"/>
    </location>
</feature>
<accession>A0ACC4BCX0</accession>
<name>A0ACC4BCX0_POPAL</name>
<dbReference type="Proteomes" id="UP000309997">
    <property type="component" value="Unassembled WGS sequence"/>
</dbReference>
<gene>
    <name evidence="1" type="ORF">D5086_021394</name>
</gene>
<feature type="non-terminal residue" evidence="1">
    <location>
        <position position="1"/>
    </location>
</feature>
<keyword evidence="2" id="KW-1185">Reference proteome</keyword>
<organism evidence="1 2">
    <name type="scientific">Populus alba</name>
    <name type="common">White poplar</name>
    <dbReference type="NCBI Taxonomy" id="43335"/>
    <lineage>
        <taxon>Eukaryota</taxon>
        <taxon>Viridiplantae</taxon>
        <taxon>Streptophyta</taxon>
        <taxon>Embryophyta</taxon>
        <taxon>Tracheophyta</taxon>
        <taxon>Spermatophyta</taxon>
        <taxon>Magnoliopsida</taxon>
        <taxon>eudicotyledons</taxon>
        <taxon>Gunneridae</taxon>
        <taxon>Pentapetalae</taxon>
        <taxon>rosids</taxon>
        <taxon>fabids</taxon>
        <taxon>Malpighiales</taxon>
        <taxon>Salicaceae</taxon>
        <taxon>Saliceae</taxon>
        <taxon>Populus</taxon>
    </lineage>
</organism>
<dbReference type="EMBL" id="RCHU02000011">
    <property type="protein sequence ID" value="KAL3576111.1"/>
    <property type="molecule type" value="Genomic_DNA"/>
</dbReference>
<sequence>IHSGKDNYIGKDASTLLTGFVEVFFTFTEILRLRIIHRDLKPSNILLDRELNPKISDFGMARIFCGNEDQVNTTRVVGTYGYMSPEYLMKGRFSEKSDVFSFGVLLLEIVSGRKNSSFYDNEHSLSLIG</sequence>
<evidence type="ECO:0000313" key="2">
    <source>
        <dbReference type="Proteomes" id="UP000309997"/>
    </source>
</evidence>
<evidence type="ECO:0000313" key="1">
    <source>
        <dbReference type="EMBL" id="KAL3576111.1"/>
    </source>
</evidence>